<dbReference type="AlphaFoldDB" id="A0A6A4CYK1"/>
<proteinExistence type="predicted"/>
<protein>
    <submittedName>
        <fullName evidence="1">Uncharacterized protein</fullName>
    </submittedName>
</protein>
<gene>
    <name evidence="1" type="ORF">PF001_g15876</name>
</gene>
<evidence type="ECO:0000313" key="1">
    <source>
        <dbReference type="EMBL" id="KAE9298555.1"/>
    </source>
</evidence>
<accession>A0A6A4CYK1</accession>
<dbReference type="EMBL" id="QXGE01001057">
    <property type="protein sequence ID" value="KAE9298555.1"/>
    <property type="molecule type" value="Genomic_DNA"/>
</dbReference>
<organism evidence="1 2">
    <name type="scientific">Phytophthora fragariae</name>
    <dbReference type="NCBI Taxonomy" id="53985"/>
    <lineage>
        <taxon>Eukaryota</taxon>
        <taxon>Sar</taxon>
        <taxon>Stramenopiles</taxon>
        <taxon>Oomycota</taxon>
        <taxon>Peronosporomycetes</taxon>
        <taxon>Peronosporales</taxon>
        <taxon>Peronosporaceae</taxon>
        <taxon>Phytophthora</taxon>
    </lineage>
</organism>
<evidence type="ECO:0000313" key="2">
    <source>
        <dbReference type="Proteomes" id="UP000437068"/>
    </source>
</evidence>
<reference evidence="1 2" key="1">
    <citation type="submission" date="2018-08" db="EMBL/GenBank/DDBJ databases">
        <title>Genomic investigation of the strawberry pathogen Phytophthora fragariae indicates pathogenicity is determined by transcriptional variation in three key races.</title>
        <authorList>
            <person name="Adams T.M."/>
            <person name="Armitage A.D."/>
            <person name="Sobczyk M.K."/>
            <person name="Bates H.J."/>
            <person name="Dunwell J.M."/>
            <person name="Nellist C.F."/>
            <person name="Harrison R.J."/>
        </authorList>
    </citation>
    <scope>NUCLEOTIDE SEQUENCE [LARGE SCALE GENOMIC DNA]</scope>
    <source>
        <strain evidence="1 2">A4</strain>
    </source>
</reference>
<name>A0A6A4CYK1_9STRA</name>
<comment type="caution">
    <text evidence="1">The sequence shown here is derived from an EMBL/GenBank/DDBJ whole genome shotgun (WGS) entry which is preliminary data.</text>
</comment>
<sequence>MKGAECIQTAYCGFTDGYCSSTTLACTTRVEKNQQFAVKCPYSARQRKERAKNHTNRLVKGLFSTTSRRPAAKYRVMEADTSCWTTYL</sequence>
<dbReference type="Proteomes" id="UP000437068">
    <property type="component" value="Unassembled WGS sequence"/>
</dbReference>